<dbReference type="Proteomes" id="UP000051952">
    <property type="component" value="Unassembled WGS sequence"/>
</dbReference>
<keyword evidence="2" id="KW-1133">Transmembrane helix</keyword>
<proteinExistence type="predicted"/>
<dbReference type="EMBL" id="CYKH01000940">
    <property type="protein sequence ID" value="CUG70616.1"/>
    <property type="molecule type" value="Genomic_DNA"/>
</dbReference>
<evidence type="ECO:0000313" key="3">
    <source>
        <dbReference type="EMBL" id="CUG70616.1"/>
    </source>
</evidence>
<evidence type="ECO:0000256" key="1">
    <source>
        <dbReference type="SAM" id="MobiDB-lite"/>
    </source>
</evidence>
<name>A0A0S4J3F8_BODSA</name>
<feature type="transmembrane region" description="Helical" evidence="2">
    <location>
        <begin position="21"/>
        <end position="39"/>
    </location>
</feature>
<keyword evidence="4" id="KW-1185">Reference proteome</keyword>
<organism evidence="3 4">
    <name type="scientific">Bodo saltans</name>
    <name type="common">Flagellated protozoan</name>
    <dbReference type="NCBI Taxonomy" id="75058"/>
    <lineage>
        <taxon>Eukaryota</taxon>
        <taxon>Discoba</taxon>
        <taxon>Euglenozoa</taxon>
        <taxon>Kinetoplastea</taxon>
        <taxon>Metakinetoplastina</taxon>
        <taxon>Eubodonida</taxon>
        <taxon>Bodonidae</taxon>
        <taxon>Bodo</taxon>
    </lineage>
</organism>
<evidence type="ECO:0000313" key="4">
    <source>
        <dbReference type="Proteomes" id="UP000051952"/>
    </source>
</evidence>
<dbReference type="VEuPathDB" id="TriTrypDB:BSAL_83585"/>
<feature type="region of interest" description="Disordered" evidence="1">
    <location>
        <begin position="1520"/>
        <end position="1541"/>
    </location>
</feature>
<keyword evidence="2" id="KW-0812">Transmembrane</keyword>
<gene>
    <name evidence="3" type="ORF">BSAL_83585</name>
</gene>
<evidence type="ECO:0000256" key="2">
    <source>
        <dbReference type="SAM" id="Phobius"/>
    </source>
</evidence>
<keyword evidence="2" id="KW-0472">Membrane</keyword>
<accession>A0A0S4J3F8</accession>
<protein>
    <submittedName>
        <fullName evidence="3">Membrane-associated protein, putative</fullName>
    </submittedName>
</protein>
<sequence length="1594" mass="166255">MTVTRQSWRRRSNHRKHHHSIVNVVCLVGALLSSLIPLSDAQCPGGSVNLAAGTTTYSGTCTTLPAIVISITASGTTLSLTGTSHSYNSVQISKVMSALVTFSNSAGGIIAAGLTSSTISMGSSSTLSNTGGSCIVFNGALTSMTLATTSATIRCALHSVFFSSSSSSTSSTLSGTGTTFQAGNGYSNIYYTGTSSRTTTVSYTSSTFNAISGTLASNINFTPLSLVGNSIVGITLSSCTLSTASIGIYLQRIVTFSIIGTTTTIVSGLSNVYLGYSNGTSEATPSLVSFSSSSALSMTAAGTVATVHGNLKLDSCNLVSVSYTGSSLSAASGGTLGGVANLVVGGVTSRIGINFLTVSAVLTGSVSGTNTGKVISLGYSLTQGGSNPFDVSTDVSITASGVTFSAASALCFVCMEGYIIGAGFALSGVTFTSAGSTASYYVYTENTVASVATSITSTSFTFVSPTWVGATNHAMRFDNYFVAPVGASPVNYLIDSLSMTFTGASTISFGKGFISTGNPLNKLEITTIGANFVSTASTAALSYVFAEVNTAQYAYDTLNFTLFLPQSTFTNVRIFASFFRMDGGVQLFHTVNAMTITGVSTPAPTVAISPTIGALFNYYQTKSNTRTAISFTGALVFTQASLLQFVQCSGVQVSYLGGALRLSSASMVTFTGTSGTQTSDLVLLFTPTSITITSSGSLFMVAAGVTVASTQSSSSFQITMTANAVVSVSSQMLFQVAGATGGVNFYLTNFYYTFSSNAVSIATNSQTVSFTLVSSPITCTSTAITYQGSAATSLNSLNLNWISTGSSISVASSAGNLAVLDCSSSGTLLSSVFQMTNAGVTFTGGATNDVFRMSGPVSSFNVNLRESGTISVSGQMFVASSTVNTLIAEFNEVSFVTTTAVNNPFAFASSLTNSYFYFDRSGISTVAPSAFSMNTANTVSLRFEGQSAQVLTMVSATNGVYITGVGSSLTITMGYVSITSTTYNVYYGGTSCTTCMLSIFGRTFLKASRNIYTVGYFTGYMQLFGEATLSSTGAISAGAAIDGNVVVTTANLNDFVFGTGTGTFTVDTNILGNIWLDGDLNTGNSIIQIIGTTMYCQRDNLKVNGRQFDTLISSATLSVASTIAGTTWRNFYVYSSFLPPTSAYLYGTISITSSSFTRPATGSGLATASANIYVDNGIDYVSGTDTFTIMSSTFIGGNYAVHAQQRFNIPTTFSSLYVDTLISATSTGFAFSRMGVLLVTACGTSSSLASGDISLSSITHIGRIINTVGYAIPTITVLKQNFVYFESSFVQHSISITASTYDRASNYFNMQYRFLELANTVSSTTSFALKSITITKVNAVFKQYAFINAISSTNTLNVGSNMYLYKVFLSCLTIRTLDNIVYLQPFSTASSILDGTTITVSGVYAPIGNFAIYVNGPVSTQSTQATTIVFDNNILEVNKMVQFTGVTANILTVIASCGKFGKGNIVPAAFSATTPALLSTNLWSTFCSPEVASCFETLSQSRTVGTYTASHSASLPFSASFSRSNEGPTTTPSNSRSMTYSVSPTVSSTAITTQPRRHVQLRYLRVLCYLSTVMSRTQAVSLRRFFAMTGFQPK</sequence>
<reference evidence="4" key="1">
    <citation type="submission" date="2015-09" db="EMBL/GenBank/DDBJ databases">
        <authorList>
            <consortium name="Pathogen Informatics"/>
        </authorList>
    </citation>
    <scope>NUCLEOTIDE SEQUENCE [LARGE SCALE GENOMIC DNA]</scope>
    <source>
        <strain evidence="4">Lake Konstanz</strain>
    </source>
</reference>